<protein>
    <recommendedName>
        <fullName evidence="9">Peptidase S53 domain-containing protein</fullName>
    </recommendedName>
</protein>
<gene>
    <name evidence="10" type="ORF">GCM10009105_08770</name>
</gene>
<feature type="binding site" evidence="7">
    <location>
        <position position="602"/>
    </location>
    <ligand>
        <name>Ca(2+)</name>
        <dbReference type="ChEBI" id="CHEBI:29108"/>
    </ligand>
</feature>
<feature type="chain" id="PRO_5046455066" description="Peptidase S53 domain-containing protein" evidence="8">
    <location>
        <begin position="22"/>
        <end position="945"/>
    </location>
</feature>
<evidence type="ECO:0000313" key="11">
    <source>
        <dbReference type="Proteomes" id="UP001501523"/>
    </source>
</evidence>
<evidence type="ECO:0000256" key="1">
    <source>
        <dbReference type="ARBA" id="ARBA00022670"/>
    </source>
</evidence>
<dbReference type="Gene3D" id="3.40.50.200">
    <property type="entry name" value="Peptidase S8/S53 domain"/>
    <property type="match status" value="1"/>
</dbReference>
<dbReference type="PROSITE" id="PS51695">
    <property type="entry name" value="SEDOLISIN"/>
    <property type="match status" value="1"/>
</dbReference>
<keyword evidence="3 7" id="KW-0378">Hydrolase</keyword>
<evidence type="ECO:0000256" key="8">
    <source>
        <dbReference type="SAM" id="SignalP"/>
    </source>
</evidence>
<dbReference type="SUPFAM" id="SSF52743">
    <property type="entry name" value="Subtilisin-like"/>
    <property type="match status" value="1"/>
</dbReference>
<dbReference type="PROSITE" id="PS00138">
    <property type="entry name" value="SUBTILASE_SER"/>
    <property type="match status" value="1"/>
</dbReference>
<dbReference type="InterPro" id="IPR023828">
    <property type="entry name" value="Peptidase_S8_Ser-AS"/>
</dbReference>
<dbReference type="Proteomes" id="UP001501523">
    <property type="component" value="Unassembled WGS sequence"/>
</dbReference>
<evidence type="ECO:0000259" key="9">
    <source>
        <dbReference type="PROSITE" id="PS51695"/>
    </source>
</evidence>
<keyword evidence="6" id="KW-0865">Zymogen</keyword>
<feature type="signal peptide" evidence="8">
    <location>
        <begin position="1"/>
        <end position="21"/>
    </location>
</feature>
<feature type="binding site" evidence="7">
    <location>
        <position position="644"/>
    </location>
    <ligand>
        <name>Ca(2+)</name>
        <dbReference type="ChEBI" id="CHEBI:29108"/>
    </ligand>
</feature>
<proteinExistence type="predicted"/>
<keyword evidence="5 7" id="KW-0106">Calcium</keyword>
<reference evidence="10 11" key="1">
    <citation type="journal article" date="2019" name="Int. J. Syst. Evol. Microbiol.">
        <title>The Global Catalogue of Microorganisms (GCM) 10K type strain sequencing project: providing services to taxonomists for standard genome sequencing and annotation.</title>
        <authorList>
            <consortium name="The Broad Institute Genomics Platform"/>
            <consortium name="The Broad Institute Genome Sequencing Center for Infectious Disease"/>
            <person name="Wu L."/>
            <person name="Ma J."/>
        </authorList>
    </citation>
    <scope>NUCLEOTIDE SEQUENCE [LARGE SCALE GENOMIC DNA]</scope>
    <source>
        <strain evidence="10 11">JCM 15421</strain>
    </source>
</reference>
<dbReference type="PANTHER" id="PTHR14218">
    <property type="entry name" value="PROTEASE S8 TRIPEPTIDYL PEPTIDASE I CLN2"/>
    <property type="match status" value="1"/>
</dbReference>
<dbReference type="SMART" id="SM00944">
    <property type="entry name" value="Pro-kuma_activ"/>
    <property type="match status" value="1"/>
</dbReference>
<feature type="active site" description="Charge relay system" evidence="7">
    <location>
        <position position="559"/>
    </location>
</feature>
<feature type="domain" description="Peptidase S53" evidence="9">
    <location>
        <begin position="230"/>
        <end position="664"/>
    </location>
</feature>
<name>A0ABN1IDW2_9GAMM</name>
<feature type="binding site" evidence="7">
    <location>
        <position position="642"/>
    </location>
    <ligand>
        <name>Ca(2+)</name>
        <dbReference type="ChEBI" id="CHEBI:29108"/>
    </ligand>
</feature>
<dbReference type="Pfam" id="PF09286">
    <property type="entry name" value="Pro-kuma_activ"/>
    <property type="match status" value="1"/>
</dbReference>
<dbReference type="PANTHER" id="PTHR14218:SF15">
    <property type="entry name" value="TRIPEPTIDYL-PEPTIDASE 1"/>
    <property type="match status" value="1"/>
</dbReference>
<dbReference type="InterPro" id="IPR050819">
    <property type="entry name" value="Tripeptidyl-peptidase_I"/>
</dbReference>
<keyword evidence="2 7" id="KW-0479">Metal-binding</keyword>
<evidence type="ECO:0000313" key="10">
    <source>
        <dbReference type="EMBL" id="GAA0708845.1"/>
    </source>
</evidence>
<dbReference type="InterPro" id="IPR030400">
    <property type="entry name" value="Sedolisin_dom"/>
</dbReference>
<keyword evidence="4 7" id="KW-0720">Serine protease</keyword>
<keyword evidence="8" id="KW-0732">Signal</keyword>
<evidence type="ECO:0000256" key="2">
    <source>
        <dbReference type="ARBA" id="ARBA00022723"/>
    </source>
</evidence>
<evidence type="ECO:0000256" key="4">
    <source>
        <dbReference type="ARBA" id="ARBA00022825"/>
    </source>
</evidence>
<dbReference type="CDD" id="cd04056">
    <property type="entry name" value="Peptidases_S53"/>
    <property type="match status" value="1"/>
</dbReference>
<organism evidence="10 11">
    <name type="scientific">Dokdonella soli</name>
    <dbReference type="NCBI Taxonomy" id="529810"/>
    <lineage>
        <taxon>Bacteria</taxon>
        <taxon>Pseudomonadati</taxon>
        <taxon>Pseudomonadota</taxon>
        <taxon>Gammaproteobacteria</taxon>
        <taxon>Lysobacterales</taxon>
        <taxon>Rhodanobacteraceae</taxon>
        <taxon>Dokdonella</taxon>
    </lineage>
</organism>
<evidence type="ECO:0000256" key="3">
    <source>
        <dbReference type="ARBA" id="ARBA00022801"/>
    </source>
</evidence>
<evidence type="ECO:0000256" key="6">
    <source>
        <dbReference type="ARBA" id="ARBA00023145"/>
    </source>
</evidence>
<sequence>MSAIAIGTLCLGVLVGGAAHAAGADRIVGPVDNAQRTALSGHRALWAQAKSDQGAVPADLPLAHLSLTLNRSPERQQAFDRYLQEQQDPASPNYHRWLTPAEIGERFGASQHDIDALSGWLGAQGLKVDAVASSRTRIHFSGSTANVGAAFGTELHYFQAGAEKRIANTDLPKIPAAFANAVQSVTGLSAIKLVPAHRMSAPRSAAIRQDAAPQPALTNCPPAGGPCSYAIFPADFSTIYDVPVLAQGIDGSGQTIAIVGRQRVYNPDIQNFQSKAGLATKYPTVIVPTTGTDPGAPASTCSTTGTPSCSKPSAAVADQGEATLDVQRASSVAPGAAIDLIVSTTTNNMDGVFIAMDYAIDTNPVPAKILSISFASCEADATSGNATYLDNYFSQAAMEGISVFVASGDGGVAGCASLDSTPTTTERVSTNLLCSSGHVTCVGGTEFADRSNPGMYWGSNGPGYGSALGYIPEGAWNEPLSATGASQVAASGGGVSAFIPTPSWQAGPGVPGRLGRYTPDVSFASSIREGYFTCIAAQGGSCVVGSDGQFHYLGSGGTSASTPSMAGIAALLNQKTGSAQANLNPRLYALAATPANGVFHDVTVDSSGVGSCTPSTPSMCNNSTPGPSGLSGGLQGYAVGPGYDQVTGLGSIDVSKLLAAWGNGSGTSVNLNQHGMTGSWANPATSGQGLVMEVDPDFYGTGTGLLFAGWYTYDVTAPGGQRWYTIQGQVSAASPSSTMPIYLTQGGRFASSLATTTAPVGQATIQFSDCTHGSLNYTFSDGSGRSGTIPLSRLDSNVTCGQTGNNGSAASDYLLAGAWADIGTSGQGLVLDINPLQNLLFAGWYTFATNAGQGSGAAGQNWYTLQAIFTPGSTSSTNIGIYNTTGGVFNQAATTSTVPVGSASLVFHSCNSATLSYAFTAGANAGASGSLNLSRIGPMPAGCTL</sequence>
<evidence type="ECO:0000256" key="7">
    <source>
        <dbReference type="PROSITE-ProRule" id="PRU01032"/>
    </source>
</evidence>
<keyword evidence="11" id="KW-1185">Reference proteome</keyword>
<dbReference type="InterPro" id="IPR015366">
    <property type="entry name" value="S53_propep"/>
</dbReference>
<comment type="cofactor">
    <cofactor evidence="7">
        <name>Ca(2+)</name>
        <dbReference type="ChEBI" id="CHEBI:29108"/>
    </cofactor>
    <text evidence="7">Binds 1 Ca(2+) ion per subunit.</text>
</comment>
<accession>A0ABN1IDW2</accession>
<comment type="caution">
    <text evidence="10">The sequence shown here is derived from an EMBL/GenBank/DDBJ whole genome shotgun (WGS) entry which is preliminary data.</text>
</comment>
<feature type="active site" description="Charge relay system" evidence="7">
    <location>
        <position position="325"/>
    </location>
</feature>
<keyword evidence="1 7" id="KW-0645">Protease</keyword>
<evidence type="ECO:0000256" key="5">
    <source>
        <dbReference type="ARBA" id="ARBA00022837"/>
    </source>
</evidence>
<dbReference type="InterPro" id="IPR036852">
    <property type="entry name" value="Peptidase_S8/S53_dom_sf"/>
</dbReference>
<dbReference type="SUPFAM" id="SSF54897">
    <property type="entry name" value="Protease propeptides/inhibitors"/>
    <property type="match status" value="1"/>
</dbReference>
<dbReference type="CDD" id="cd11377">
    <property type="entry name" value="Pro-peptidase_S53"/>
    <property type="match status" value="1"/>
</dbReference>
<feature type="active site" description="Charge relay system" evidence="7">
    <location>
        <position position="321"/>
    </location>
</feature>
<dbReference type="EMBL" id="BAAAEU010000004">
    <property type="protein sequence ID" value="GAA0708845.1"/>
    <property type="molecule type" value="Genomic_DNA"/>
</dbReference>
<feature type="binding site" evidence="7">
    <location>
        <position position="601"/>
    </location>
    <ligand>
        <name>Ca(2+)</name>
        <dbReference type="ChEBI" id="CHEBI:29108"/>
    </ligand>
</feature>